<dbReference type="AlphaFoldDB" id="A0A9N7UAM0"/>
<reference evidence="2" key="1">
    <citation type="submission" date="2020-03" db="EMBL/GenBank/DDBJ databases">
        <authorList>
            <person name="Weist P."/>
        </authorList>
    </citation>
    <scope>NUCLEOTIDE SEQUENCE</scope>
</reference>
<dbReference type="Proteomes" id="UP001153269">
    <property type="component" value="Unassembled WGS sequence"/>
</dbReference>
<evidence type="ECO:0000313" key="3">
    <source>
        <dbReference type="Proteomes" id="UP001153269"/>
    </source>
</evidence>
<feature type="compositionally biased region" description="Basic and acidic residues" evidence="1">
    <location>
        <begin position="17"/>
        <end position="33"/>
    </location>
</feature>
<sequence>DYKTDAGGKKKMRHLSVKLEEGDERNGEAERTGVQRVVKIVGNHREEDLAKEKEQEGKKLEGEEKGGEDPSLSPPPFSLSSSSSSAHLPPHPLLG</sequence>
<accession>A0A9N7UAM0</accession>
<keyword evidence="3" id="KW-1185">Reference proteome</keyword>
<evidence type="ECO:0000256" key="1">
    <source>
        <dbReference type="SAM" id="MobiDB-lite"/>
    </source>
</evidence>
<proteinExistence type="predicted"/>
<organism evidence="2 3">
    <name type="scientific">Pleuronectes platessa</name>
    <name type="common">European plaice</name>
    <dbReference type="NCBI Taxonomy" id="8262"/>
    <lineage>
        <taxon>Eukaryota</taxon>
        <taxon>Metazoa</taxon>
        <taxon>Chordata</taxon>
        <taxon>Craniata</taxon>
        <taxon>Vertebrata</taxon>
        <taxon>Euteleostomi</taxon>
        <taxon>Actinopterygii</taxon>
        <taxon>Neopterygii</taxon>
        <taxon>Teleostei</taxon>
        <taxon>Neoteleostei</taxon>
        <taxon>Acanthomorphata</taxon>
        <taxon>Carangaria</taxon>
        <taxon>Pleuronectiformes</taxon>
        <taxon>Pleuronectoidei</taxon>
        <taxon>Pleuronectidae</taxon>
        <taxon>Pleuronectes</taxon>
    </lineage>
</organism>
<comment type="caution">
    <text evidence="2">The sequence shown here is derived from an EMBL/GenBank/DDBJ whole genome shotgun (WGS) entry which is preliminary data.</text>
</comment>
<feature type="compositionally biased region" description="Basic and acidic residues" evidence="1">
    <location>
        <begin position="43"/>
        <end position="68"/>
    </location>
</feature>
<name>A0A9N7UAM0_PLEPL</name>
<protein>
    <submittedName>
        <fullName evidence="2">Uncharacterized protein</fullName>
    </submittedName>
</protein>
<feature type="compositionally biased region" description="Low complexity" evidence="1">
    <location>
        <begin position="78"/>
        <end position="88"/>
    </location>
</feature>
<gene>
    <name evidence="2" type="ORF">PLEPLA_LOCUS14819</name>
</gene>
<evidence type="ECO:0000313" key="2">
    <source>
        <dbReference type="EMBL" id="CAB1426881.1"/>
    </source>
</evidence>
<dbReference type="EMBL" id="CADEAL010000924">
    <property type="protein sequence ID" value="CAB1426881.1"/>
    <property type="molecule type" value="Genomic_DNA"/>
</dbReference>
<feature type="non-terminal residue" evidence="2">
    <location>
        <position position="95"/>
    </location>
</feature>
<feature type="region of interest" description="Disordered" evidence="1">
    <location>
        <begin position="1"/>
        <end position="95"/>
    </location>
</feature>